<protein>
    <submittedName>
        <fullName evidence="4">GNAT family N-acetyltransferase</fullName>
    </submittedName>
</protein>
<evidence type="ECO:0000259" key="3">
    <source>
        <dbReference type="PROSITE" id="PS51186"/>
    </source>
</evidence>
<keyword evidence="5" id="KW-1185">Reference proteome</keyword>
<dbReference type="PANTHER" id="PTHR43792">
    <property type="entry name" value="GNAT FAMILY, PUTATIVE (AFU_ORTHOLOGUE AFUA_3G00765)-RELATED-RELATED"/>
    <property type="match status" value="1"/>
</dbReference>
<keyword evidence="1" id="KW-0808">Transferase</keyword>
<organism evidence="4 5">
    <name type="scientific">Tissierella carlieri</name>
    <dbReference type="NCBI Taxonomy" id="689904"/>
    <lineage>
        <taxon>Bacteria</taxon>
        <taxon>Bacillati</taxon>
        <taxon>Bacillota</taxon>
        <taxon>Tissierellia</taxon>
        <taxon>Tissierellales</taxon>
        <taxon>Tissierellaceae</taxon>
        <taxon>Tissierella</taxon>
    </lineage>
</organism>
<evidence type="ECO:0000256" key="2">
    <source>
        <dbReference type="ARBA" id="ARBA00023315"/>
    </source>
</evidence>
<accession>A0ABT1SF45</accession>
<dbReference type="EMBL" id="JANGAC010000018">
    <property type="protein sequence ID" value="MCQ4925099.1"/>
    <property type="molecule type" value="Genomic_DNA"/>
</dbReference>
<dbReference type="Pfam" id="PF13302">
    <property type="entry name" value="Acetyltransf_3"/>
    <property type="match status" value="1"/>
</dbReference>
<dbReference type="RefSeq" id="WP_216561698.1">
    <property type="nucleotide sequence ID" value="NZ_JAHLOH010000048.1"/>
</dbReference>
<name>A0ABT1SF45_9FIRM</name>
<comment type="caution">
    <text evidence="4">The sequence shown here is derived from an EMBL/GenBank/DDBJ whole genome shotgun (WGS) entry which is preliminary data.</text>
</comment>
<gene>
    <name evidence="4" type="ORF">NE686_18500</name>
</gene>
<dbReference type="InterPro" id="IPR051531">
    <property type="entry name" value="N-acetyltransferase"/>
</dbReference>
<dbReference type="InterPro" id="IPR000182">
    <property type="entry name" value="GNAT_dom"/>
</dbReference>
<evidence type="ECO:0000313" key="4">
    <source>
        <dbReference type="EMBL" id="MCQ4925099.1"/>
    </source>
</evidence>
<evidence type="ECO:0000256" key="1">
    <source>
        <dbReference type="ARBA" id="ARBA00022679"/>
    </source>
</evidence>
<keyword evidence="2" id="KW-0012">Acyltransferase</keyword>
<feature type="domain" description="N-acetyltransferase" evidence="3">
    <location>
        <begin position="9"/>
        <end position="172"/>
    </location>
</feature>
<sequence length="180" mass="21137">MKTLETERTILRTWKIDDIDDFYEYAKNPNIGPSAGWEPHENQDVSMKILQLFIEKDEVWAIEYKANNKVIGSVGAHIDEKRRSVNGKMIGYVLSEDYWGQGIMGEVVKEVVRHLFDEENCDIISCYHYPFNSQSKRVIEKSGFQYEGTLRLASKIYDGRIYDDVCYSITREEYLDRKQK</sequence>
<dbReference type="PANTHER" id="PTHR43792:SF8">
    <property type="entry name" value="[RIBOSOMAL PROTEIN US5]-ALANINE N-ACETYLTRANSFERASE"/>
    <property type="match status" value="1"/>
</dbReference>
<proteinExistence type="predicted"/>
<reference evidence="4 5" key="1">
    <citation type="submission" date="2022-06" db="EMBL/GenBank/DDBJ databases">
        <title>Isolation of gut microbiota from human fecal samples.</title>
        <authorList>
            <person name="Pamer E.G."/>
            <person name="Barat B."/>
            <person name="Waligurski E."/>
            <person name="Medina S."/>
            <person name="Paddock L."/>
            <person name="Mostad J."/>
        </authorList>
    </citation>
    <scope>NUCLEOTIDE SEQUENCE [LARGE SCALE GENOMIC DNA]</scope>
    <source>
        <strain evidence="4 5">DFI.7.95</strain>
    </source>
</reference>
<dbReference type="PROSITE" id="PS51186">
    <property type="entry name" value="GNAT"/>
    <property type="match status" value="1"/>
</dbReference>
<dbReference type="Proteomes" id="UP001524478">
    <property type="component" value="Unassembled WGS sequence"/>
</dbReference>
<evidence type="ECO:0000313" key="5">
    <source>
        <dbReference type="Proteomes" id="UP001524478"/>
    </source>
</evidence>